<evidence type="ECO:0000313" key="3">
    <source>
        <dbReference type="Proteomes" id="UP000728185"/>
    </source>
</evidence>
<evidence type="ECO:0000256" key="1">
    <source>
        <dbReference type="SAM" id="MobiDB-lite"/>
    </source>
</evidence>
<protein>
    <submittedName>
        <fullName evidence="2">Uncharacterized protein</fullName>
    </submittedName>
</protein>
<feature type="region of interest" description="Disordered" evidence="1">
    <location>
        <begin position="150"/>
        <end position="174"/>
    </location>
</feature>
<organism evidence="2 3">
    <name type="scientific">Fasciolopsis buskii</name>
    <dbReference type="NCBI Taxonomy" id="27845"/>
    <lineage>
        <taxon>Eukaryota</taxon>
        <taxon>Metazoa</taxon>
        <taxon>Spiralia</taxon>
        <taxon>Lophotrochozoa</taxon>
        <taxon>Platyhelminthes</taxon>
        <taxon>Trematoda</taxon>
        <taxon>Digenea</taxon>
        <taxon>Plagiorchiida</taxon>
        <taxon>Echinostomata</taxon>
        <taxon>Echinostomatoidea</taxon>
        <taxon>Fasciolidae</taxon>
        <taxon>Fasciolopsis</taxon>
    </lineage>
</organism>
<dbReference type="OrthoDB" id="6241969at2759"/>
<keyword evidence="3" id="KW-1185">Reference proteome</keyword>
<name>A0A8E0RZB0_9TREM</name>
<reference evidence="2" key="1">
    <citation type="submission" date="2019-05" db="EMBL/GenBank/DDBJ databases">
        <title>Annotation for the trematode Fasciolopsis buski.</title>
        <authorList>
            <person name="Choi Y.-J."/>
        </authorList>
    </citation>
    <scope>NUCLEOTIDE SEQUENCE</scope>
    <source>
        <strain evidence="2">HT</strain>
        <tissue evidence="2">Whole worm</tissue>
    </source>
</reference>
<comment type="caution">
    <text evidence="2">The sequence shown here is derived from an EMBL/GenBank/DDBJ whole genome shotgun (WGS) entry which is preliminary data.</text>
</comment>
<evidence type="ECO:0000313" key="2">
    <source>
        <dbReference type="EMBL" id="KAA0197557.1"/>
    </source>
</evidence>
<gene>
    <name evidence="2" type="ORF">FBUS_06533</name>
</gene>
<feature type="compositionally biased region" description="Basic and acidic residues" evidence="1">
    <location>
        <begin position="19"/>
        <end position="37"/>
    </location>
</feature>
<dbReference type="Proteomes" id="UP000728185">
    <property type="component" value="Unassembled WGS sequence"/>
</dbReference>
<dbReference type="AlphaFoldDB" id="A0A8E0RZB0"/>
<feature type="region of interest" description="Disordered" evidence="1">
    <location>
        <begin position="19"/>
        <end position="49"/>
    </location>
</feature>
<feature type="region of interest" description="Disordered" evidence="1">
    <location>
        <begin position="304"/>
        <end position="325"/>
    </location>
</feature>
<accession>A0A8E0RZB0</accession>
<dbReference type="EMBL" id="LUCM01002310">
    <property type="protein sequence ID" value="KAA0197557.1"/>
    <property type="molecule type" value="Genomic_DNA"/>
</dbReference>
<proteinExistence type="predicted"/>
<sequence length="325" mass="37822">MADYYDYSSDEEVIEFRRRNEEARKAREKARKQLIEEKETDEEDDSKRVRQLARDANARIADEYSAILSKNQEKDRQTLEYIDGLLQQTALPYATLRKHTAPVTRHYSREEFAPDGNARDTGASEYRSGIQRNEHRSQVPYYLARRKTNSAYSVDKPGPITAASGEPKTSETARQRVQRIEARLDGILDYEIPSAESFKNMRHSLRDINEKIVTHKLLMDRRSDVNLDEDNRKVSERIDEKYRELEERMPCLTVSDRTRARQHSSRFDPNLIPGYITGLSITNSERNAELRGRIRTLLCRTRRTAGSDEAHTNAARRRREVTTKG</sequence>